<protein>
    <recommendedName>
        <fullName evidence="2">FH2 domain-containing protein</fullName>
    </recommendedName>
</protein>
<feature type="compositionally biased region" description="Acidic residues" evidence="1">
    <location>
        <begin position="60"/>
        <end position="70"/>
    </location>
</feature>
<feature type="compositionally biased region" description="Pro residues" evidence="1">
    <location>
        <begin position="100"/>
        <end position="112"/>
    </location>
</feature>
<name>A0A401QDI6_SCYTO</name>
<feature type="region of interest" description="Disordered" evidence="1">
    <location>
        <begin position="1"/>
        <end position="36"/>
    </location>
</feature>
<accession>A0A401QDI6</accession>
<dbReference type="Proteomes" id="UP000288216">
    <property type="component" value="Unassembled WGS sequence"/>
</dbReference>
<dbReference type="PROSITE" id="PS51444">
    <property type="entry name" value="FH2"/>
    <property type="match status" value="1"/>
</dbReference>
<dbReference type="EMBL" id="BFAA01029674">
    <property type="protein sequence ID" value="GCB83412.1"/>
    <property type="molecule type" value="Genomic_DNA"/>
</dbReference>
<feature type="domain" description="FH2" evidence="2">
    <location>
        <begin position="121"/>
        <end position="317"/>
    </location>
</feature>
<evidence type="ECO:0000259" key="2">
    <source>
        <dbReference type="PROSITE" id="PS51444"/>
    </source>
</evidence>
<dbReference type="AlphaFoldDB" id="A0A401QDI6"/>
<sequence>MKTETPASISTPGNGPEPGADHPEPPPSPGLRKDLDQMWEALLRNVKELRLRTMDFSDLWEEEEEEEEECVAVGTGPAPSPGSPGSPPLPPPLGRALGGGPPPPPPPPPPTTGPASHLGLPRQAEAGPVKTVKLFWNGLRELPALPRYSRFGPGTIWANLEPVPLDTARLRQLFECKTSGLQLFKKQSIRRKQELTVLELKRSNLINIGLAALPAPHIVRAALLSFDQCVLEREAIERLLTMVPTEEELKKIRDAQQAGPHLSLGSAEQFLLTLASISEVQARLQLWSFKMEYDTMEKVGSRGNNIGTIEREGGGGE</sequence>
<feature type="compositionally biased region" description="Polar residues" evidence="1">
    <location>
        <begin position="1"/>
        <end position="13"/>
    </location>
</feature>
<dbReference type="InterPro" id="IPR042201">
    <property type="entry name" value="FH2_Formin_sf"/>
</dbReference>
<evidence type="ECO:0000256" key="1">
    <source>
        <dbReference type="SAM" id="MobiDB-lite"/>
    </source>
</evidence>
<reference evidence="3 4" key="1">
    <citation type="journal article" date="2018" name="Nat. Ecol. Evol.">
        <title>Shark genomes provide insights into elasmobranch evolution and the origin of vertebrates.</title>
        <authorList>
            <person name="Hara Y"/>
            <person name="Yamaguchi K"/>
            <person name="Onimaru K"/>
            <person name="Kadota M"/>
            <person name="Koyanagi M"/>
            <person name="Keeley SD"/>
            <person name="Tatsumi K"/>
            <person name="Tanaka K"/>
            <person name="Motone F"/>
            <person name="Kageyama Y"/>
            <person name="Nozu R"/>
            <person name="Adachi N"/>
            <person name="Nishimura O"/>
            <person name="Nakagawa R"/>
            <person name="Tanegashima C"/>
            <person name="Kiyatake I"/>
            <person name="Matsumoto R"/>
            <person name="Murakumo K"/>
            <person name="Nishida K"/>
            <person name="Terakita A"/>
            <person name="Kuratani S"/>
            <person name="Sato K"/>
            <person name="Hyodo S Kuraku.S."/>
        </authorList>
    </citation>
    <scope>NUCLEOTIDE SEQUENCE [LARGE SCALE GENOMIC DNA]</scope>
</reference>
<dbReference type="GO" id="GO:0030866">
    <property type="term" value="P:cortical actin cytoskeleton organization"/>
    <property type="evidence" value="ECO:0007669"/>
    <property type="project" value="TreeGrafter"/>
</dbReference>
<dbReference type="PANTHER" id="PTHR45920">
    <property type="entry name" value="FORMIN HOMOLOGY 2 DOMAIN CONTAINING, ISOFORM I"/>
    <property type="match status" value="1"/>
</dbReference>
<dbReference type="PANTHER" id="PTHR45920:SF4">
    <property type="entry name" value="FORMIN HOMOLOGY 2 DOMAIN CONTAINING, ISOFORM I"/>
    <property type="match status" value="1"/>
</dbReference>
<comment type="caution">
    <text evidence="3">The sequence shown here is derived from an EMBL/GenBank/DDBJ whole genome shotgun (WGS) entry which is preliminary data.</text>
</comment>
<evidence type="ECO:0000313" key="4">
    <source>
        <dbReference type="Proteomes" id="UP000288216"/>
    </source>
</evidence>
<dbReference type="InterPro" id="IPR015425">
    <property type="entry name" value="FH2_Formin"/>
</dbReference>
<proteinExistence type="predicted"/>
<dbReference type="STRING" id="75743.A0A401QDI6"/>
<dbReference type="Pfam" id="PF02181">
    <property type="entry name" value="FH2"/>
    <property type="match status" value="1"/>
</dbReference>
<evidence type="ECO:0000313" key="3">
    <source>
        <dbReference type="EMBL" id="GCB83412.1"/>
    </source>
</evidence>
<organism evidence="3 4">
    <name type="scientific">Scyliorhinus torazame</name>
    <name type="common">Cloudy catshark</name>
    <name type="synonym">Catulus torazame</name>
    <dbReference type="NCBI Taxonomy" id="75743"/>
    <lineage>
        <taxon>Eukaryota</taxon>
        <taxon>Metazoa</taxon>
        <taxon>Chordata</taxon>
        <taxon>Craniata</taxon>
        <taxon>Vertebrata</taxon>
        <taxon>Chondrichthyes</taxon>
        <taxon>Elasmobranchii</taxon>
        <taxon>Galeomorphii</taxon>
        <taxon>Galeoidea</taxon>
        <taxon>Carcharhiniformes</taxon>
        <taxon>Scyliorhinidae</taxon>
        <taxon>Scyliorhinus</taxon>
    </lineage>
</organism>
<feature type="compositionally biased region" description="Pro residues" evidence="1">
    <location>
        <begin position="78"/>
        <end position="93"/>
    </location>
</feature>
<dbReference type="OrthoDB" id="9806920at2759"/>
<dbReference type="GO" id="GO:0005737">
    <property type="term" value="C:cytoplasm"/>
    <property type="evidence" value="ECO:0007669"/>
    <property type="project" value="TreeGrafter"/>
</dbReference>
<dbReference type="Gene3D" id="1.20.58.2220">
    <property type="entry name" value="Formin, FH2 domain"/>
    <property type="match status" value="1"/>
</dbReference>
<dbReference type="GO" id="GO:0005856">
    <property type="term" value="C:cytoskeleton"/>
    <property type="evidence" value="ECO:0007669"/>
    <property type="project" value="TreeGrafter"/>
</dbReference>
<dbReference type="GO" id="GO:0051015">
    <property type="term" value="F:actin filament binding"/>
    <property type="evidence" value="ECO:0007669"/>
    <property type="project" value="TreeGrafter"/>
</dbReference>
<dbReference type="OMA" id="IWANLEP"/>
<keyword evidence="4" id="KW-1185">Reference proteome</keyword>
<feature type="region of interest" description="Disordered" evidence="1">
    <location>
        <begin position="60"/>
        <end position="121"/>
    </location>
</feature>
<gene>
    <name evidence="3" type="ORF">scyTo_0023469</name>
</gene>
<dbReference type="SUPFAM" id="SSF101447">
    <property type="entry name" value="Formin homology 2 domain (FH2 domain)"/>
    <property type="match status" value="1"/>
</dbReference>